<name>A0A316TRJ7_9BACT</name>
<protein>
    <recommendedName>
        <fullName evidence="6">Peptidyl-prolyl cis-trans isomerase</fullName>
        <ecNumber evidence="6">5.2.1.8</ecNumber>
    </recommendedName>
</protein>
<dbReference type="PANTHER" id="PTHR43811">
    <property type="entry name" value="FKBP-TYPE PEPTIDYL-PROLYL CIS-TRANS ISOMERASE FKPA"/>
    <property type="match status" value="1"/>
</dbReference>
<dbReference type="InterPro" id="IPR046357">
    <property type="entry name" value="PPIase_dom_sf"/>
</dbReference>
<evidence type="ECO:0000256" key="1">
    <source>
        <dbReference type="ARBA" id="ARBA00000971"/>
    </source>
</evidence>
<evidence type="ECO:0000256" key="2">
    <source>
        <dbReference type="ARBA" id="ARBA00006577"/>
    </source>
</evidence>
<proteinExistence type="inferred from homology"/>
<dbReference type="InterPro" id="IPR001179">
    <property type="entry name" value="PPIase_FKBP_dom"/>
</dbReference>
<dbReference type="Gene3D" id="3.10.50.40">
    <property type="match status" value="1"/>
</dbReference>
<evidence type="ECO:0000259" key="8">
    <source>
        <dbReference type="PROSITE" id="PS50059"/>
    </source>
</evidence>
<dbReference type="GO" id="GO:0006457">
    <property type="term" value="P:protein folding"/>
    <property type="evidence" value="ECO:0007669"/>
    <property type="project" value="InterPro"/>
</dbReference>
<dbReference type="InterPro" id="IPR000774">
    <property type="entry name" value="PPIase_FKBP_N"/>
</dbReference>
<evidence type="ECO:0000256" key="7">
    <source>
        <dbReference type="SAM" id="SignalP"/>
    </source>
</evidence>
<dbReference type="OrthoDB" id="9814548at2"/>
<dbReference type="Gene3D" id="1.10.287.460">
    <property type="entry name" value="Peptidyl-prolyl cis-trans isomerase, FKBP-type, N-terminal domain"/>
    <property type="match status" value="1"/>
</dbReference>
<keyword evidence="7" id="KW-0732">Signal</keyword>
<evidence type="ECO:0000313" key="9">
    <source>
        <dbReference type="EMBL" id="PWN07167.1"/>
    </source>
</evidence>
<evidence type="ECO:0000256" key="5">
    <source>
        <dbReference type="PROSITE-ProRule" id="PRU00277"/>
    </source>
</evidence>
<comment type="similarity">
    <text evidence="2 6">Belongs to the FKBP-type PPIase family.</text>
</comment>
<dbReference type="AlphaFoldDB" id="A0A316TRJ7"/>
<feature type="signal peptide" evidence="7">
    <location>
        <begin position="1"/>
        <end position="20"/>
    </location>
</feature>
<keyword evidence="10" id="KW-1185">Reference proteome</keyword>
<accession>A0A316TRJ7</accession>
<dbReference type="Proteomes" id="UP000245533">
    <property type="component" value="Unassembled WGS sequence"/>
</dbReference>
<reference evidence="9 10" key="1">
    <citation type="submission" date="2018-05" db="EMBL/GenBank/DDBJ databases">
        <title>Rhodohalobacter halophilus gen. nov., sp. nov., a moderately halophilic member of the family Balneolaceae.</title>
        <authorList>
            <person name="Liu Z.-W."/>
        </authorList>
    </citation>
    <scope>NUCLEOTIDE SEQUENCE [LARGE SCALE GENOMIC DNA]</scope>
    <source>
        <strain evidence="9 10">8A47</strain>
    </source>
</reference>
<gene>
    <name evidence="9" type="ORF">DDZ15_07095</name>
</gene>
<evidence type="ECO:0000256" key="3">
    <source>
        <dbReference type="ARBA" id="ARBA00023110"/>
    </source>
</evidence>
<evidence type="ECO:0000256" key="4">
    <source>
        <dbReference type="ARBA" id="ARBA00023235"/>
    </source>
</evidence>
<dbReference type="SUPFAM" id="SSF54534">
    <property type="entry name" value="FKBP-like"/>
    <property type="match status" value="1"/>
</dbReference>
<keyword evidence="3 5" id="KW-0697">Rotamase</keyword>
<feature type="domain" description="PPIase FKBP-type" evidence="8">
    <location>
        <begin position="150"/>
        <end position="237"/>
    </location>
</feature>
<evidence type="ECO:0000256" key="6">
    <source>
        <dbReference type="RuleBase" id="RU003915"/>
    </source>
</evidence>
<dbReference type="EMBL" id="QGGB01000005">
    <property type="protein sequence ID" value="PWN07167.1"/>
    <property type="molecule type" value="Genomic_DNA"/>
</dbReference>
<dbReference type="RefSeq" id="WP_109646516.1">
    <property type="nucleotide sequence ID" value="NZ_QGGB01000005.1"/>
</dbReference>
<dbReference type="InterPro" id="IPR036944">
    <property type="entry name" value="PPIase_FKBP_N_sf"/>
</dbReference>
<comment type="catalytic activity">
    <reaction evidence="1 5 6">
        <text>[protein]-peptidylproline (omega=180) = [protein]-peptidylproline (omega=0)</text>
        <dbReference type="Rhea" id="RHEA:16237"/>
        <dbReference type="Rhea" id="RHEA-COMP:10747"/>
        <dbReference type="Rhea" id="RHEA-COMP:10748"/>
        <dbReference type="ChEBI" id="CHEBI:83833"/>
        <dbReference type="ChEBI" id="CHEBI:83834"/>
        <dbReference type="EC" id="5.2.1.8"/>
    </reaction>
</comment>
<dbReference type="Pfam" id="PF01346">
    <property type="entry name" value="FKBP_N"/>
    <property type="match status" value="1"/>
</dbReference>
<dbReference type="PROSITE" id="PS51257">
    <property type="entry name" value="PROKAR_LIPOPROTEIN"/>
    <property type="match status" value="1"/>
</dbReference>
<feature type="chain" id="PRO_5016252606" description="Peptidyl-prolyl cis-trans isomerase" evidence="7">
    <location>
        <begin position="21"/>
        <end position="237"/>
    </location>
</feature>
<dbReference type="PROSITE" id="PS50059">
    <property type="entry name" value="FKBP_PPIASE"/>
    <property type="match status" value="1"/>
</dbReference>
<dbReference type="EC" id="5.2.1.8" evidence="6"/>
<comment type="caution">
    <text evidence="9">The sequence shown here is derived from an EMBL/GenBank/DDBJ whole genome shotgun (WGS) entry which is preliminary data.</text>
</comment>
<dbReference type="GO" id="GO:0003755">
    <property type="term" value="F:peptidyl-prolyl cis-trans isomerase activity"/>
    <property type="evidence" value="ECO:0007669"/>
    <property type="project" value="UniProtKB-UniRule"/>
</dbReference>
<dbReference type="PANTHER" id="PTHR43811:SF19">
    <property type="entry name" value="39 KDA FK506-BINDING NUCLEAR PROTEIN"/>
    <property type="match status" value="1"/>
</dbReference>
<sequence length="237" mass="26232">MKFTAHTVLILAAASLLFSACNTPANRASADLSSRIDSVSYSIGYLQGSGMMEQGINDLDLNNFVAGFEKAISEEEALMERTDMQMLIQQYLSDVQMRQEVERLEQAEVNREEGMAFLEENAQREDVTVTESGLQYRVIEEGSGESPTAEDTVEVHYRGRLISGEEFDSSYDREQTATFPLNGVISGWTEGLQYMSEGATYEFFIPSELGYGDNPPPGSIITAGSVLIFEVELIDVK</sequence>
<keyword evidence="4 5" id="KW-0413">Isomerase</keyword>
<dbReference type="Pfam" id="PF00254">
    <property type="entry name" value="FKBP_C"/>
    <property type="match status" value="1"/>
</dbReference>
<evidence type="ECO:0000313" key="10">
    <source>
        <dbReference type="Proteomes" id="UP000245533"/>
    </source>
</evidence>
<organism evidence="9 10">
    <name type="scientific">Rhodohalobacter mucosus</name>
    <dbReference type="NCBI Taxonomy" id="2079485"/>
    <lineage>
        <taxon>Bacteria</taxon>
        <taxon>Pseudomonadati</taxon>
        <taxon>Balneolota</taxon>
        <taxon>Balneolia</taxon>
        <taxon>Balneolales</taxon>
        <taxon>Balneolaceae</taxon>
        <taxon>Rhodohalobacter</taxon>
    </lineage>
</organism>